<gene>
    <name evidence="5" type="ordered locus">Nther_0367</name>
</gene>
<proteinExistence type="predicted"/>
<reference evidence="5 6" key="1">
    <citation type="submission" date="2008-04" db="EMBL/GenBank/DDBJ databases">
        <title>Complete sequence of chromosome of Natranaerobius thermophilus JW/NM-WN-LF.</title>
        <authorList>
            <consortium name="US DOE Joint Genome Institute"/>
            <person name="Copeland A."/>
            <person name="Lucas S."/>
            <person name="Lapidus A."/>
            <person name="Glavina del Rio T."/>
            <person name="Dalin E."/>
            <person name="Tice H."/>
            <person name="Bruce D."/>
            <person name="Goodwin L."/>
            <person name="Pitluck S."/>
            <person name="Chertkov O."/>
            <person name="Brettin T."/>
            <person name="Detter J.C."/>
            <person name="Han C."/>
            <person name="Kuske C.R."/>
            <person name="Schmutz J."/>
            <person name="Larimer F."/>
            <person name="Land M."/>
            <person name="Hauser L."/>
            <person name="Kyrpides N."/>
            <person name="Lykidis A."/>
            <person name="Mesbah N.M."/>
            <person name="Wiegel J."/>
        </authorList>
    </citation>
    <scope>NUCLEOTIDE SEQUENCE [LARGE SCALE GENOMIC DNA]</scope>
    <source>
        <strain evidence="6">ATCC BAA-1301 / DSM 18059 / JW/NM-WN-LF</strain>
    </source>
</reference>
<evidence type="ECO:0000259" key="4">
    <source>
        <dbReference type="Pfam" id="PF11611"/>
    </source>
</evidence>
<dbReference type="Gene3D" id="3.30.457.10">
    <property type="entry name" value="Copper amine oxidase-like, N-terminal domain"/>
    <property type="match status" value="1"/>
</dbReference>
<evidence type="ECO:0000313" key="6">
    <source>
        <dbReference type="Proteomes" id="UP000001683"/>
    </source>
</evidence>
<keyword evidence="6" id="KW-1185">Reference proteome</keyword>
<dbReference type="InterPro" id="IPR029050">
    <property type="entry name" value="Immunoprotect_excell_Ig-like"/>
</dbReference>
<evidence type="ECO:0000313" key="5">
    <source>
        <dbReference type="EMBL" id="ACB83963.1"/>
    </source>
</evidence>
<evidence type="ECO:0000256" key="1">
    <source>
        <dbReference type="ARBA" id="ARBA00022729"/>
    </source>
</evidence>
<dbReference type="EMBL" id="CP001034">
    <property type="protein sequence ID" value="ACB83963.1"/>
    <property type="molecule type" value="Genomic_DNA"/>
</dbReference>
<dbReference type="InterPro" id="IPR012854">
    <property type="entry name" value="Cu_amine_oxidase-like_N"/>
</dbReference>
<dbReference type="OrthoDB" id="1809940at2"/>
<dbReference type="STRING" id="457570.Nther_0367"/>
<dbReference type="SUPFAM" id="SSF55383">
    <property type="entry name" value="Copper amine oxidase, domain N"/>
    <property type="match status" value="1"/>
</dbReference>
<feature type="chain" id="PRO_5002773078" evidence="2">
    <location>
        <begin position="25"/>
        <end position="303"/>
    </location>
</feature>
<name>B2A5C9_NATTJ</name>
<dbReference type="Gene3D" id="2.60.40.1240">
    <property type="match status" value="1"/>
</dbReference>
<organism evidence="5 6">
    <name type="scientific">Natranaerobius thermophilus (strain ATCC BAA-1301 / DSM 18059 / JW/NM-WN-LF)</name>
    <dbReference type="NCBI Taxonomy" id="457570"/>
    <lineage>
        <taxon>Bacteria</taxon>
        <taxon>Bacillati</taxon>
        <taxon>Bacillota</taxon>
        <taxon>Clostridia</taxon>
        <taxon>Natranaerobiales</taxon>
        <taxon>Natranaerobiaceae</taxon>
        <taxon>Natranaerobius</taxon>
    </lineage>
</organism>
<keyword evidence="1 2" id="KW-0732">Signal</keyword>
<feature type="domain" description="Copper amine oxidase-like N-terminal" evidence="3">
    <location>
        <begin position="31"/>
        <end position="82"/>
    </location>
</feature>
<feature type="signal peptide" evidence="2">
    <location>
        <begin position="1"/>
        <end position="24"/>
    </location>
</feature>
<dbReference type="InterPro" id="IPR029051">
    <property type="entry name" value="DUF4352"/>
</dbReference>
<dbReference type="Pfam" id="PF07833">
    <property type="entry name" value="Cu_amine_oxidN1"/>
    <property type="match status" value="1"/>
</dbReference>
<reference evidence="5 6" key="2">
    <citation type="journal article" date="2011" name="J. Bacteriol.">
        <title>Complete genome sequence of the anaerobic, halophilic alkalithermophile Natranaerobius thermophilus JW/NM-WN-LF.</title>
        <authorList>
            <person name="Zhao B."/>
            <person name="Mesbah N.M."/>
            <person name="Dalin E."/>
            <person name="Goodwin L."/>
            <person name="Nolan M."/>
            <person name="Pitluck S."/>
            <person name="Chertkov O."/>
            <person name="Brettin T.S."/>
            <person name="Han J."/>
            <person name="Larimer F.W."/>
            <person name="Land M.L."/>
            <person name="Hauser L."/>
            <person name="Kyrpides N."/>
            <person name="Wiegel J."/>
        </authorList>
    </citation>
    <scope>NUCLEOTIDE SEQUENCE [LARGE SCALE GENOMIC DNA]</scope>
    <source>
        <strain evidence="6">ATCC BAA-1301 / DSM 18059 / JW/NM-WN-LF</strain>
    </source>
</reference>
<dbReference type="HOGENOM" id="CLU_917739_0_0_9"/>
<dbReference type="Pfam" id="PF11611">
    <property type="entry name" value="DUF4352"/>
    <property type="match status" value="1"/>
</dbReference>
<evidence type="ECO:0000256" key="2">
    <source>
        <dbReference type="SAM" id="SignalP"/>
    </source>
</evidence>
<dbReference type="InterPro" id="IPR036582">
    <property type="entry name" value="Mao_N_sf"/>
</dbReference>
<dbReference type="Proteomes" id="UP000001683">
    <property type="component" value="Chromosome"/>
</dbReference>
<dbReference type="KEGG" id="nth:Nther_0367"/>
<evidence type="ECO:0000259" key="3">
    <source>
        <dbReference type="Pfam" id="PF07833"/>
    </source>
</evidence>
<accession>B2A5C9</accession>
<dbReference type="eggNOG" id="COG0666">
    <property type="taxonomic scope" value="Bacteria"/>
</dbReference>
<protein>
    <submittedName>
        <fullName evidence="5">Copper amine oxidase domain protein</fullName>
    </submittedName>
</protein>
<dbReference type="AlphaFoldDB" id="B2A5C9"/>
<dbReference type="InParanoid" id="B2A5C9"/>
<sequence>MKKFTMGLIVGILLSLSVSGTASHQEISLFVDNEEIEPDVVPQMIDGRVMVPARFVAEPLGASVEWDGQNNKVLISSDDQELNGIEEEDKKKEDKISLREFIEEYGEEYNLTVEGDGYVYRNDETLFNWEEEGETVDGRIYIPEILIEETIAELETSKTTEEEMDSKSSEGKKTAQVGEALKVEGLEITINDISYSVNHEEFTAQDGREFAIISFTIVNESAESNDWASVGNWDADAYDDHGRYDEWKENFSYRASSPHPEVSEWIYEGEELSSEVRFNVFEGMQLNEIHYNGISNKDIVFEK</sequence>
<feature type="domain" description="DUF4352" evidence="4">
    <location>
        <begin position="176"/>
        <end position="294"/>
    </location>
</feature>
<dbReference type="RefSeq" id="WP_012446851.1">
    <property type="nucleotide sequence ID" value="NC_010718.1"/>
</dbReference>